<evidence type="ECO:0000313" key="1">
    <source>
        <dbReference type="EMBL" id="OWR01259.1"/>
    </source>
</evidence>
<gene>
    <name evidence="1" type="ORF">CDQ91_02280</name>
</gene>
<keyword evidence="2" id="KW-1185">Reference proteome</keyword>
<accession>A0A246K5H1</accession>
<dbReference type="RefSeq" id="WP_088471069.1">
    <property type="nucleotide sequence ID" value="NZ_NISJ01000001.1"/>
</dbReference>
<proteinExistence type="predicted"/>
<dbReference type="AlphaFoldDB" id="A0A246K5H1"/>
<protein>
    <submittedName>
        <fullName evidence="1">Uncharacterized protein</fullName>
    </submittedName>
</protein>
<dbReference type="OrthoDB" id="7282816at2"/>
<dbReference type="EMBL" id="NISJ01000001">
    <property type="protein sequence ID" value="OWR01259.1"/>
    <property type="molecule type" value="Genomic_DNA"/>
</dbReference>
<organism evidence="1 2">
    <name type="scientific">Sphingopyxis witflariensis</name>
    <dbReference type="NCBI Taxonomy" id="173675"/>
    <lineage>
        <taxon>Bacteria</taxon>
        <taxon>Pseudomonadati</taxon>
        <taxon>Pseudomonadota</taxon>
        <taxon>Alphaproteobacteria</taxon>
        <taxon>Sphingomonadales</taxon>
        <taxon>Sphingomonadaceae</taxon>
        <taxon>Sphingopyxis</taxon>
    </lineage>
</organism>
<name>A0A246K5H1_9SPHN</name>
<comment type="caution">
    <text evidence="1">The sequence shown here is derived from an EMBL/GenBank/DDBJ whole genome shotgun (WGS) entry which is preliminary data.</text>
</comment>
<reference evidence="1 2" key="1">
    <citation type="journal article" date="2002" name="Int. J. Syst. Evol. Microbiol.">
        <title>Sphingopyxis witflariensis sp. nov., isolated from activated sludge.</title>
        <authorList>
            <person name="Kampfer P."/>
            <person name="Witzenberger R."/>
            <person name="Denner E.B."/>
            <person name="Busse H.J."/>
            <person name="Neef A."/>
        </authorList>
    </citation>
    <scope>NUCLEOTIDE SEQUENCE [LARGE SCALE GENOMIC DNA]</scope>
    <source>
        <strain evidence="1 2">DSM 14551</strain>
    </source>
</reference>
<evidence type="ECO:0000313" key="2">
    <source>
        <dbReference type="Proteomes" id="UP000197097"/>
    </source>
</evidence>
<dbReference type="Proteomes" id="UP000197097">
    <property type="component" value="Unassembled WGS sequence"/>
</dbReference>
<sequence length="91" mass="10262">MTMWRDDESDEWRTNFLPPEGFLGIEEGEFRDPDYERTFNADEEAAWEATCAAAQLRKAGEAARHAFFGLPVTANDTAAEPALKPRNTAIR</sequence>